<evidence type="ECO:0000256" key="8">
    <source>
        <dbReference type="SAM" id="Phobius"/>
    </source>
</evidence>
<protein>
    <submittedName>
        <fullName evidence="10">Acyltransferase domain protein</fullName>
    </submittedName>
</protein>
<evidence type="ECO:0000259" key="9">
    <source>
        <dbReference type="SMART" id="SM00563"/>
    </source>
</evidence>
<evidence type="ECO:0000256" key="1">
    <source>
        <dbReference type="ARBA" id="ARBA00004370"/>
    </source>
</evidence>
<accession>Q08P61</accession>
<dbReference type="Proteomes" id="UP000032702">
    <property type="component" value="Unassembled WGS sequence"/>
</dbReference>
<organism evidence="10 11">
    <name type="scientific">Stigmatella aurantiaca (strain DW4/3-1)</name>
    <dbReference type="NCBI Taxonomy" id="378806"/>
    <lineage>
        <taxon>Bacteria</taxon>
        <taxon>Pseudomonadati</taxon>
        <taxon>Myxococcota</taxon>
        <taxon>Myxococcia</taxon>
        <taxon>Myxococcales</taxon>
        <taxon>Cystobacterineae</taxon>
        <taxon>Archangiaceae</taxon>
        <taxon>Stigmatella</taxon>
    </lineage>
</organism>
<comment type="caution">
    <text evidence="10">The sequence shown here is derived from an EMBL/GenBank/DDBJ whole genome shotgun (WGS) entry which is preliminary data.</text>
</comment>
<name>Q08P61_STIAD</name>
<dbReference type="PANTHER" id="PTHR23063">
    <property type="entry name" value="PHOSPHOLIPID ACYLTRANSFERASE"/>
    <property type="match status" value="1"/>
</dbReference>
<proteinExistence type="predicted"/>
<dbReference type="AlphaFoldDB" id="Q08P61"/>
<evidence type="ECO:0000313" key="11">
    <source>
        <dbReference type="Proteomes" id="UP000032702"/>
    </source>
</evidence>
<gene>
    <name evidence="10" type="ORF">STIAU_0368</name>
</gene>
<evidence type="ECO:0000256" key="4">
    <source>
        <dbReference type="ARBA" id="ARBA00022989"/>
    </source>
</evidence>
<evidence type="ECO:0000256" key="5">
    <source>
        <dbReference type="ARBA" id="ARBA00023098"/>
    </source>
</evidence>
<dbReference type="GO" id="GO:0016746">
    <property type="term" value="F:acyltransferase activity"/>
    <property type="evidence" value="ECO:0007669"/>
    <property type="project" value="UniProtKB-KW"/>
</dbReference>
<dbReference type="Pfam" id="PF01553">
    <property type="entry name" value="Acyltransferase"/>
    <property type="match status" value="1"/>
</dbReference>
<dbReference type="PANTHER" id="PTHR23063:SF52">
    <property type="entry name" value="LYSOPHOSPHATIDYLCHOLINE ACYLTRANSFERASE"/>
    <property type="match status" value="1"/>
</dbReference>
<keyword evidence="7 10" id="KW-0012">Acyltransferase</keyword>
<keyword evidence="4 8" id="KW-1133">Transmembrane helix</keyword>
<evidence type="ECO:0000256" key="2">
    <source>
        <dbReference type="ARBA" id="ARBA00022679"/>
    </source>
</evidence>
<comment type="subcellular location">
    <subcellularLocation>
        <location evidence="1">Membrane</location>
    </subcellularLocation>
</comment>
<dbReference type="OrthoDB" id="9812274at2"/>
<sequence>MFGSEARSGSVQFRAPAHHPLRGALRACAVLSTFLVFLCGFSVFTRLAMLFVSPFGEMRRLRFGQAVMHRFFKAAAWLFGIQITHEGPLPAPGSMVVANHHSYMDIVALGAMVPCFFLSKAEVSRWPLLGPGAAAAGIAFVKRDSPRSRKAALETLLRRVQAGFTVVNFPSGTTCRQGETVRFRTGLFRVIAGTPVCLVPTSLRYEDGAADWVGDATFVGHLVRLAAKPRLRVHVAFHRPLNARDSGGDALRDACEGLVNASISSSTKEG</sequence>
<keyword evidence="2 10" id="KW-0808">Transferase</keyword>
<evidence type="ECO:0000256" key="3">
    <source>
        <dbReference type="ARBA" id="ARBA00022692"/>
    </source>
</evidence>
<dbReference type="SMART" id="SM00563">
    <property type="entry name" value="PlsC"/>
    <property type="match status" value="1"/>
</dbReference>
<keyword evidence="3 8" id="KW-0812">Transmembrane</keyword>
<feature type="domain" description="Phospholipid/glycerol acyltransferase" evidence="9">
    <location>
        <begin position="94"/>
        <end position="206"/>
    </location>
</feature>
<dbReference type="InterPro" id="IPR002123">
    <property type="entry name" value="Plipid/glycerol_acylTrfase"/>
</dbReference>
<keyword evidence="5" id="KW-0443">Lipid metabolism</keyword>
<evidence type="ECO:0000313" key="10">
    <source>
        <dbReference type="EMBL" id="EAU62271.1"/>
    </source>
</evidence>
<dbReference type="SUPFAM" id="SSF69593">
    <property type="entry name" value="Glycerol-3-phosphate (1)-acyltransferase"/>
    <property type="match status" value="1"/>
</dbReference>
<reference evidence="10 11" key="1">
    <citation type="submission" date="2006-04" db="EMBL/GenBank/DDBJ databases">
        <authorList>
            <person name="Nierman W.C."/>
        </authorList>
    </citation>
    <scope>NUCLEOTIDE SEQUENCE [LARGE SCALE GENOMIC DNA]</scope>
    <source>
        <strain evidence="10 11">DW4/3-1</strain>
    </source>
</reference>
<dbReference type="CDD" id="cd07989">
    <property type="entry name" value="LPLAT_AGPAT-like"/>
    <property type="match status" value="1"/>
</dbReference>
<evidence type="ECO:0000256" key="7">
    <source>
        <dbReference type="ARBA" id="ARBA00023315"/>
    </source>
</evidence>
<dbReference type="GO" id="GO:0016020">
    <property type="term" value="C:membrane"/>
    <property type="evidence" value="ECO:0007669"/>
    <property type="project" value="UniProtKB-SubCell"/>
</dbReference>
<feature type="transmembrane region" description="Helical" evidence="8">
    <location>
        <begin position="29"/>
        <end position="52"/>
    </location>
</feature>
<evidence type="ECO:0000256" key="6">
    <source>
        <dbReference type="ARBA" id="ARBA00023136"/>
    </source>
</evidence>
<dbReference type="EMBL" id="AAMD01000254">
    <property type="protein sequence ID" value="EAU62271.1"/>
    <property type="molecule type" value="Genomic_DNA"/>
</dbReference>
<dbReference type="GO" id="GO:0006629">
    <property type="term" value="P:lipid metabolic process"/>
    <property type="evidence" value="ECO:0007669"/>
    <property type="project" value="UniProtKB-KW"/>
</dbReference>
<keyword evidence="6 8" id="KW-0472">Membrane</keyword>